<dbReference type="AlphaFoldDB" id="A0A1H1HA29"/>
<evidence type="ECO:0000313" key="4">
    <source>
        <dbReference type="Proteomes" id="UP000199365"/>
    </source>
</evidence>
<protein>
    <submittedName>
        <fullName evidence="3">Transposase</fullName>
    </submittedName>
</protein>
<dbReference type="InterPro" id="IPR025161">
    <property type="entry name" value="IS402-like_dom"/>
</dbReference>
<evidence type="ECO:0000313" key="3">
    <source>
        <dbReference type="EMBL" id="SDR21896.1"/>
    </source>
</evidence>
<dbReference type="Pfam" id="PF13340">
    <property type="entry name" value="DUF4096"/>
    <property type="match status" value="1"/>
</dbReference>
<gene>
    <name evidence="3" type="ORF">SAMN05445850_3365</name>
</gene>
<feature type="region of interest" description="Disordered" evidence="1">
    <location>
        <begin position="101"/>
        <end position="132"/>
    </location>
</feature>
<keyword evidence="4" id="KW-1185">Reference proteome</keyword>
<feature type="domain" description="Insertion element IS402-like" evidence="2">
    <location>
        <begin position="6"/>
        <end position="81"/>
    </location>
</feature>
<dbReference type="EMBL" id="FNKX01000001">
    <property type="protein sequence ID" value="SDR21896.1"/>
    <property type="molecule type" value="Genomic_DNA"/>
</dbReference>
<dbReference type="PANTHER" id="PTHR46637:SF1">
    <property type="entry name" value="BLL5188 PROTEIN"/>
    <property type="match status" value="1"/>
</dbReference>
<reference evidence="4" key="1">
    <citation type="submission" date="2016-10" db="EMBL/GenBank/DDBJ databases">
        <authorList>
            <person name="Varghese N."/>
            <person name="Submissions S."/>
        </authorList>
    </citation>
    <scope>NUCLEOTIDE SEQUENCE [LARGE SCALE GENOMIC DNA]</scope>
    <source>
        <strain evidence="4">DUS833</strain>
    </source>
</reference>
<feature type="compositionally biased region" description="Polar residues" evidence="1">
    <location>
        <begin position="362"/>
        <end position="378"/>
    </location>
</feature>
<feature type="region of interest" description="Disordered" evidence="1">
    <location>
        <begin position="359"/>
        <end position="378"/>
    </location>
</feature>
<feature type="compositionally biased region" description="Low complexity" evidence="1">
    <location>
        <begin position="105"/>
        <end position="115"/>
    </location>
</feature>
<dbReference type="PANTHER" id="PTHR46637">
    <property type="entry name" value="TIS1421-TRANSPOSASE PROTEIN A"/>
    <property type="match status" value="1"/>
</dbReference>
<evidence type="ECO:0000256" key="1">
    <source>
        <dbReference type="SAM" id="MobiDB-lite"/>
    </source>
</evidence>
<organism evidence="3 4">
    <name type="scientific">Paraburkholderia tuberum</name>
    <dbReference type="NCBI Taxonomy" id="157910"/>
    <lineage>
        <taxon>Bacteria</taxon>
        <taxon>Pseudomonadati</taxon>
        <taxon>Pseudomonadota</taxon>
        <taxon>Betaproteobacteria</taxon>
        <taxon>Burkholderiales</taxon>
        <taxon>Burkholderiaceae</taxon>
        <taxon>Paraburkholderia</taxon>
    </lineage>
</organism>
<feature type="region of interest" description="Disordered" evidence="1">
    <location>
        <begin position="329"/>
        <end position="349"/>
    </location>
</feature>
<name>A0A1H1HA29_9BURK</name>
<dbReference type="Proteomes" id="UP000199365">
    <property type="component" value="Unassembled WGS sequence"/>
</dbReference>
<dbReference type="InterPro" id="IPR052909">
    <property type="entry name" value="Transposase_6_like"/>
</dbReference>
<proteinExistence type="predicted"/>
<accession>A0A1H1HA29</accession>
<sequence>MFFDELNNDEWALLAPLVSDEPAVRLNRRGRPRAEPRIVTNAVLWIMTTGEPWSKLPGRYPSGPTCRRRFEEWQLNGTLLEMVRLLSQSGRTFAYIPQPAPPVTARPAAPVAQTPSPREDNNLRGVSWKSPESWQAPGVASALSQWRTADPIGDITRQLSGLAPASAGATSAFATSAVATSATAAEMRVEPAAFETVETVAVDDPRPSLTMGLAPRGMQVADSRGYLIYVVVEEVPNAMYRGWAEIIRDGKRVERSGLVGPRFADAQHAQQFALDWARQWIDRECATDAAATTMVHATAAPASANLAQRSADRSLSGLRHAPEPASVNGIANHPGNHGAPLHGPLKPSLNALRGTLRRYPSDTATAGGASTPTVTTDSGTAERLSATYKELISYVG</sequence>
<dbReference type="RefSeq" id="WP_090804808.1">
    <property type="nucleotide sequence ID" value="NZ_FNKX01000001.1"/>
</dbReference>
<dbReference type="STRING" id="157910.SAMN05445850_3365"/>
<evidence type="ECO:0000259" key="2">
    <source>
        <dbReference type="Pfam" id="PF13340"/>
    </source>
</evidence>